<keyword evidence="2" id="KW-1185">Reference proteome</keyword>
<protein>
    <submittedName>
        <fullName evidence="1">Uncharacterized protein</fullName>
    </submittedName>
</protein>
<proteinExistence type="predicted"/>
<reference evidence="2" key="1">
    <citation type="journal article" date="2019" name="Int. J. Syst. Evol. Microbiol.">
        <title>The Global Catalogue of Microorganisms (GCM) 10K type strain sequencing project: providing services to taxonomists for standard genome sequencing and annotation.</title>
        <authorList>
            <consortium name="The Broad Institute Genomics Platform"/>
            <consortium name="The Broad Institute Genome Sequencing Center for Infectious Disease"/>
            <person name="Wu L."/>
            <person name="Ma J."/>
        </authorList>
    </citation>
    <scope>NUCLEOTIDE SEQUENCE [LARGE SCALE GENOMIC DNA]</scope>
    <source>
        <strain evidence="2">NBRC 15640</strain>
    </source>
</reference>
<organism evidence="1 2">
    <name type="scientific">Vibrio penaeicida</name>
    <dbReference type="NCBI Taxonomy" id="104609"/>
    <lineage>
        <taxon>Bacteria</taxon>
        <taxon>Pseudomonadati</taxon>
        <taxon>Pseudomonadota</taxon>
        <taxon>Gammaproteobacteria</taxon>
        <taxon>Vibrionales</taxon>
        <taxon>Vibrionaceae</taxon>
        <taxon>Vibrio</taxon>
    </lineage>
</organism>
<sequence>MKVLVALVLTLVIGWYGNDVYSQLAVRNIANTTPQISQVLQFAQVPLRQDQRSCYLDSNTVGDVIASLVGNNMQNHINRLEAGCFEQTCTISLSSCLPWESSECDQTFLKYDTSITGEIKPESFACVSVP</sequence>
<accession>A0AAV5NTH2</accession>
<comment type="caution">
    <text evidence="1">The sequence shown here is derived from an EMBL/GenBank/DDBJ whole genome shotgun (WGS) entry which is preliminary data.</text>
</comment>
<evidence type="ECO:0000313" key="2">
    <source>
        <dbReference type="Proteomes" id="UP001156690"/>
    </source>
</evidence>
<name>A0AAV5NTH2_9VIBR</name>
<dbReference type="AlphaFoldDB" id="A0AAV5NTH2"/>
<dbReference type="EMBL" id="BSNX01000041">
    <property type="protein sequence ID" value="GLQ73931.1"/>
    <property type="molecule type" value="Genomic_DNA"/>
</dbReference>
<evidence type="ECO:0000313" key="1">
    <source>
        <dbReference type="EMBL" id="GLQ73931.1"/>
    </source>
</evidence>
<dbReference type="Proteomes" id="UP001156690">
    <property type="component" value="Unassembled WGS sequence"/>
</dbReference>
<gene>
    <name evidence="1" type="ORF">GCM10007932_32910</name>
</gene>
<dbReference type="RefSeq" id="WP_126609148.1">
    <property type="nucleotide sequence ID" value="NZ_AP025145.1"/>
</dbReference>